<dbReference type="OrthoDB" id="8429345at2"/>
<evidence type="ECO:0000259" key="1">
    <source>
        <dbReference type="Pfam" id="PF13448"/>
    </source>
</evidence>
<keyword evidence="3" id="KW-1185">Reference proteome</keyword>
<dbReference type="EMBL" id="FRXO01000001">
    <property type="protein sequence ID" value="SHO61480.1"/>
    <property type="molecule type" value="Genomic_DNA"/>
</dbReference>
<proteinExistence type="predicted"/>
<sequence>MTVLTVNLSTQLQTQLSQTGIWAYAVYFSGGVANWTTIADNGTLTGGTGAASITLPYPDNGGKVYFLIQSADTAHYTDLTTAISEESDINWNNAAAKDFRYDSFEVSLLDQPGDAGNLTSVNGFGIPMQASVTYSDGSTTTRGYGVSGSTIFSDIAAINTKAGYVYTYDYTSGPLANTVRAAISPTLAVTPYTTTSGTSFSESDWTSYLTTLVTDNVIPTVKTVGEIGAEAATQTRPDIVVTGFFDGTADASNVWHNAAFFSYVVEWDGSNFWLAPTEQSQVKGYIKISQSDLEESIYSTLGTAEIYNKPTDATPYMTMNTGENNQWGAVFTQFLTGFTGGYYGVKGAQNNSSVAGTIDLDKTWNWDPTYAFGNNLSGSAPTYFDHYSEVFYKHSNSYGSGYSDNLMQHYSTGGPLIPVYDSGTGQNVTNIGLTLYADSETPAGYVDPTIYNYIAPAAGGYEATSQNTLNTNITLNFATQYMVLKADTPITISFMGTNPSGQQAWYSVTIKGNLWQNWTLTYNAATDSYSAAAAPGTEQTYGSMVVSNLPTADSGVSWYKITVGDDISKTYNLYTTTTGSLFQNPAYSGQEGALAIDGLATITPSESSAATINTFTVNFLYSTTTSLDPQLLTENTNATFLSTLATPDAPVVGKGAGANFTALAGQDSATTNTVTATTGALFFAWTGKNNSTVDTSSWISAYTNKIGALDVAKVSFATSGGGTHYQPVTAVADLDGAWQTAKAAALGNGTYTVTMTEYAPDGSTVVGKTSSALALTVSLDKLGLHAGSDGSSLVLDQGSSSTDGNWIHFSSAGITGLHGATLLLYAVDSSGNLIGRDGQVGGGVTIQDATIASIGGVVSDSGDALLDTAQSAYLPVGQQLRFAVLSGGQVIDSSASVNIGEAANGTLNIDVGGVQVTAQVENTLGSAAELAGTQRNLNEALVYLNHGESLQLEVTGSSAMTNQLGFVHMEADPTTGQWSVGGVDYGNTTAFTDAVRSHLVGEVTVSGGGSHFTDTLQWTVQGDTGYYAPVLLTENGDVFVIGSANSDGQEHIRLFGENTFGFEDLTASQNSDFDYNDMVVKVVPSHDLLV</sequence>
<dbReference type="RefSeq" id="WP_073625811.1">
    <property type="nucleotide sequence ID" value="NZ_FRXO01000001.1"/>
</dbReference>
<dbReference type="AlphaFoldDB" id="A0A1M7Z9L9"/>
<dbReference type="STRING" id="1123029.SAMN02745172_00783"/>
<feature type="domain" description="DUF4114" evidence="1">
    <location>
        <begin position="1039"/>
        <end position="1082"/>
    </location>
</feature>
<dbReference type="Pfam" id="PF13448">
    <property type="entry name" value="DUF4114"/>
    <property type="match status" value="1"/>
</dbReference>
<evidence type="ECO:0000313" key="3">
    <source>
        <dbReference type="Proteomes" id="UP000186406"/>
    </source>
</evidence>
<protein>
    <recommendedName>
        <fullName evidence="1">DUF4114 domain-containing protein</fullName>
    </recommendedName>
</protein>
<gene>
    <name evidence="2" type="ORF">SAMN02745172_00783</name>
</gene>
<organism evidence="2 3">
    <name type="scientific">Pseudoxanthobacter soli DSM 19599</name>
    <dbReference type="NCBI Taxonomy" id="1123029"/>
    <lineage>
        <taxon>Bacteria</taxon>
        <taxon>Pseudomonadati</taxon>
        <taxon>Pseudomonadota</taxon>
        <taxon>Alphaproteobacteria</taxon>
        <taxon>Hyphomicrobiales</taxon>
        <taxon>Segnochrobactraceae</taxon>
        <taxon>Pseudoxanthobacter</taxon>
    </lineage>
</organism>
<accession>A0A1M7Z9L9</accession>
<name>A0A1M7Z9L9_9HYPH</name>
<dbReference type="InterPro" id="IPR025193">
    <property type="entry name" value="DUF4114"/>
</dbReference>
<reference evidence="2 3" key="1">
    <citation type="submission" date="2016-12" db="EMBL/GenBank/DDBJ databases">
        <authorList>
            <person name="Song W.-J."/>
            <person name="Kurnit D.M."/>
        </authorList>
    </citation>
    <scope>NUCLEOTIDE SEQUENCE [LARGE SCALE GENOMIC DNA]</scope>
    <source>
        <strain evidence="2 3">DSM 19599</strain>
    </source>
</reference>
<evidence type="ECO:0000313" key="2">
    <source>
        <dbReference type="EMBL" id="SHO61480.1"/>
    </source>
</evidence>
<dbReference type="Proteomes" id="UP000186406">
    <property type="component" value="Unassembled WGS sequence"/>
</dbReference>